<evidence type="ECO:0000259" key="6">
    <source>
        <dbReference type="Pfam" id="PF12698"/>
    </source>
</evidence>
<keyword evidence="2 5" id="KW-0812">Transmembrane</keyword>
<dbReference type="GeneID" id="10153442"/>
<dbReference type="InterPro" id="IPR013525">
    <property type="entry name" value="ABC2_TM"/>
</dbReference>
<dbReference type="HOGENOM" id="CLU_654892_0_0_2"/>
<dbReference type="GO" id="GO:0016020">
    <property type="term" value="C:membrane"/>
    <property type="evidence" value="ECO:0007669"/>
    <property type="project" value="UniProtKB-SubCell"/>
</dbReference>
<dbReference type="GO" id="GO:0140359">
    <property type="term" value="F:ABC-type transporter activity"/>
    <property type="evidence" value="ECO:0007669"/>
    <property type="project" value="InterPro"/>
</dbReference>
<dbReference type="Pfam" id="PF12698">
    <property type="entry name" value="ABC2_membrane_3"/>
    <property type="match status" value="1"/>
</dbReference>
<organism evidence="7 8">
    <name type="scientific">Desulfurococcus mucosus (strain ATCC 35584 / DSM 2162 / JCM 9187 / O7/1)</name>
    <dbReference type="NCBI Taxonomy" id="765177"/>
    <lineage>
        <taxon>Archaea</taxon>
        <taxon>Thermoproteota</taxon>
        <taxon>Thermoprotei</taxon>
        <taxon>Desulfurococcales</taxon>
        <taxon>Desulfurococcaceae</taxon>
        <taxon>Desulfurococcus</taxon>
    </lineage>
</organism>
<evidence type="ECO:0000256" key="4">
    <source>
        <dbReference type="ARBA" id="ARBA00023136"/>
    </source>
</evidence>
<reference evidence="7 8" key="2">
    <citation type="journal article" date="2011" name="Stand. Genomic Sci.">
        <title>Complete genome sequence of Desulfurococcus mucosus type strain (O7/1).</title>
        <authorList>
            <person name="Wirth R."/>
            <person name="Chertkov O."/>
            <person name="Held B."/>
            <person name="Lapidus A."/>
            <person name="Nolan M."/>
            <person name="Lucas S."/>
            <person name="Hammon N."/>
            <person name="Deshpande S."/>
            <person name="Cheng J.F."/>
            <person name="Tapia R."/>
            <person name="Han C."/>
            <person name="Goodwin L."/>
            <person name="Pitluck S."/>
            <person name="Liolios K."/>
            <person name="Ioanna P."/>
            <person name="Ivanova N."/>
            <person name="Mavromatis K."/>
            <person name="Mikhailova N."/>
            <person name="Pati A."/>
            <person name="Chen A."/>
            <person name="Palaniappan K."/>
            <person name="Land M."/>
            <person name="Hauser L."/>
            <person name="Chang Y.J."/>
            <person name="Jeffries C.D."/>
            <person name="Bilek Y."/>
            <person name="Hader T."/>
            <person name="Rohde M."/>
            <person name="Spring S."/>
            <person name="Sikorski J."/>
            <person name="Goker M."/>
            <person name="Woyke T."/>
            <person name="Bristow J."/>
            <person name="Eisen J.A."/>
            <person name="Markowitz V."/>
            <person name="Hugenholtz P."/>
            <person name="Kyrpides N.C."/>
            <person name="Klenk H.P."/>
        </authorList>
    </citation>
    <scope>NUCLEOTIDE SEQUENCE [LARGE SCALE GENOMIC DNA]</scope>
    <source>
        <strain evidence="8">ATCC 35584 / DSM 2162 / JCM 9187 / O7/1</strain>
    </source>
</reference>
<dbReference type="RefSeq" id="WP_013562274.1">
    <property type="nucleotide sequence ID" value="NC_014961.1"/>
</dbReference>
<evidence type="ECO:0000313" key="7">
    <source>
        <dbReference type="EMBL" id="ADV65052.1"/>
    </source>
</evidence>
<feature type="transmembrane region" description="Helical" evidence="5">
    <location>
        <begin position="376"/>
        <end position="400"/>
    </location>
</feature>
<gene>
    <name evidence="7" type="ordered locus">Desmu_0747</name>
</gene>
<keyword evidence="4 5" id="KW-0472">Membrane</keyword>
<reference evidence="8" key="1">
    <citation type="submission" date="2010-11" db="EMBL/GenBank/DDBJ databases">
        <title>The complete genome of Desulfurococcus mucosus DSM 2162.</title>
        <authorList>
            <consortium name="US DOE Joint Genome Institute (JGI-PGF)"/>
            <person name="Lucas S."/>
            <person name="Copeland A."/>
            <person name="Lapidus A."/>
            <person name="Bruce D."/>
            <person name="Goodwin L."/>
            <person name="Pitluck S."/>
            <person name="Kyrpides N."/>
            <person name="Mavromatis K."/>
            <person name="Pagani I."/>
            <person name="Ivanova N."/>
            <person name="Ovchinnikova G."/>
            <person name="Chertkov O."/>
            <person name="Held B."/>
            <person name="Brettin T."/>
            <person name="Detter J.C."/>
            <person name="Tapia R."/>
            <person name="Han C."/>
            <person name="Land M."/>
            <person name="Hauser L."/>
            <person name="Markowitz V."/>
            <person name="Cheng J.-F."/>
            <person name="Hugenholtz P."/>
            <person name="Woyke T."/>
            <person name="Wu D."/>
            <person name="Wirth R."/>
            <person name="Bilek Y."/>
            <person name="Hader T."/>
            <person name="Klenk H.-P."/>
            <person name="Eisen J.A."/>
        </authorList>
    </citation>
    <scope>NUCLEOTIDE SEQUENCE [LARGE SCALE GENOMIC DNA]</scope>
    <source>
        <strain evidence="8">ATCC 35584 / DSM 2162 / JCM 9187 / O7/1</strain>
    </source>
</reference>
<dbReference type="eggNOG" id="arCOG01462">
    <property type="taxonomic scope" value="Archaea"/>
</dbReference>
<evidence type="ECO:0000313" key="8">
    <source>
        <dbReference type="Proteomes" id="UP000001068"/>
    </source>
</evidence>
<keyword evidence="8" id="KW-1185">Reference proteome</keyword>
<evidence type="ECO:0000256" key="3">
    <source>
        <dbReference type="ARBA" id="ARBA00022989"/>
    </source>
</evidence>
<feature type="domain" description="ABC-2 type transporter transmembrane" evidence="6">
    <location>
        <begin position="20"/>
        <end position="398"/>
    </location>
</feature>
<keyword evidence="3 5" id="KW-1133">Transmembrane helix</keyword>
<protein>
    <submittedName>
        <fullName evidence="7">ABC-type Na+ efflux pump, permease</fullName>
    </submittedName>
</protein>
<dbReference type="OrthoDB" id="19126at2157"/>
<feature type="transmembrane region" description="Helical" evidence="5">
    <location>
        <begin position="350"/>
        <end position="369"/>
    </location>
</feature>
<dbReference type="EMBL" id="CP002363">
    <property type="protein sequence ID" value="ADV65052.1"/>
    <property type="molecule type" value="Genomic_DNA"/>
</dbReference>
<accession>E8R976</accession>
<evidence type="ECO:0000256" key="5">
    <source>
        <dbReference type="SAM" id="Phobius"/>
    </source>
</evidence>
<proteinExistence type="predicted"/>
<dbReference type="Proteomes" id="UP000001068">
    <property type="component" value="Chromosome"/>
</dbReference>
<dbReference type="STRING" id="765177.Desmu_0747"/>
<dbReference type="AlphaFoldDB" id="E8R976"/>
<feature type="transmembrane region" description="Helical" evidence="5">
    <location>
        <begin position="323"/>
        <end position="344"/>
    </location>
</feature>
<dbReference type="KEGG" id="dmu:Desmu_0747"/>
<evidence type="ECO:0000256" key="2">
    <source>
        <dbReference type="ARBA" id="ARBA00022692"/>
    </source>
</evidence>
<sequence length="417" mass="43916" precursor="true">MTLKPLVVREVKSFLKNPAFIMSIIILVVFYASLGGIMRTSVESAVREASSISIGVVKEEDTPLVNQLIAVLNHYTNGSLGFYSSLDEAVEKAGVAILIPRGFTVNATTPGRSLMLKGGVKIESLSPIISQARLSVVSSIASTLSNLLPVAISQLYNVSVEPGKQVVVDNYVRIYGRTMTVAEFNAVVGVLSMIPTLIGLVVGINAAYAAQATAIEKVEKAFEMLLAQPIPRRSVVVAKIIGAVVASMIMGTAYMVAMLLMLASVVPSGMVGNESSQLIQSTMSVAGPFVIALIIFSMVLGLIYSGAMGVLVGAVVSDERMAGVLSTPIILLFMGVGFAVMYLGMPLNTITAVLSGLSIVPIAFVVINASLSGQYVYAALSVSIAVLATLAVMLIAIVVFNRDIVVLGLRVSLRRRE</sequence>
<feature type="transmembrane region" description="Helical" evidence="5">
    <location>
        <begin position="20"/>
        <end position="38"/>
    </location>
</feature>
<feature type="transmembrane region" description="Helical" evidence="5">
    <location>
        <begin position="286"/>
        <end position="316"/>
    </location>
</feature>
<feature type="transmembrane region" description="Helical" evidence="5">
    <location>
        <begin position="240"/>
        <end position="266"/>
    </location>
</feature>
<name>E8R976_DESM0</name>
<comment type="subcellular location">
    <subcellularLocation>
        <location evidence="1">Membrane</location>
        <topology evidence="1">Multi-pass membrane protein</topology>
    </subcellularLocation>
</comment>
<dbReference type="PANTHER" id="PTHR43471">
    <property type="entry name" value="ABC TRANSPORTER PERMEASE"/>
    <property type="match status" value="1"/>
</dbReference>
<evidence type="ECO:0000256" key="1">
    <source>
        <dbReference type="ARBA" id="ARBA00004141"/>
    </source>
</evidence>